<organism evidence="2 3">
    <name type="scientific">Hibiscus sabdariffa</name>
    <name type="common">roselle</name>
    <dbReference type="NCBI Taxonomy" id="183260"/>
    <lineage>
        <taxon>Eukaryota</taxon>
        <taxon>Viridiplantae</taxon>
        <taxon>Streptophyta</taxon>
        <taxon>Embryophyta</taxon>
        <taxon>Tracheophyta</taxon>
        <taxon>Spermatophyta</taxon>
        <taxon>Magnoliopsida</taxon>
        <taxon>eudicotyledons</taxon>
        <taxon>Gunneridae</taxon>
        <taxon>Pentapetalae</taxon>
        <taxon>rosids</taxon>
        <taxon>malvids</taxon>
        <taxon>Malvales</taxon>
        <taxon>Malvaceae</taxon>
        <taxon>Malvoideae</taxon>
        <taxon>Hibiscus</taxon>
    </lineage>
</organism>
<accession>A0ABR2S3T9</accession>
<keyword evidence="3" id="KW-1185">Reference proteome</keyword>
<evidence type="ECO:0000256" key="1">
    <source>
        <dbReference type="SAM" id="MobiDB-lite"/>
    </source>
</evidence>
<proteinExistence type="predicted"/>
<dbReference type="Proteomes" id="UP001396334">
    <property type="component" value="Unassembled WGS sequence"/>
</dbReference>
<evidence type="ECO:0000313" key="2">
    <source>
        <dbReference type="EMBL" id="KAK9019745.1"/>
    </source>
</evidence>
<name>A0ABR2S3T9_9ROSI</name>
<protein>
    <submittedName>
        <fullName evidence="2">Uncharacterized protein</fullName>
    </submittedName>
</protein>
<feature type="compositionally biased region" description="Polar residues" evidence="1">
    <location>
        <begin position="1"/>
        <end position="10"/>
    </location>
</feature>
<feature type="compositionally biased region" description="Basic and acidic residues" evidence="1">
    <location>
        <begin position="93"/>
        <end position="104"/>
    </location>
</feature>
<feature type="region of interest" description="Disordered" evidence="1">
    <location>
        <begin position="1"/>
        <end position="23"/>
    </location>
</feature>
<evidence type="ECO:0000313" key="3">
    <source>
        <dbReference type="Proteomes" id="UP001396334"/>
    </source>
</evidence>
<dbReference type="EMBL" id="JBBPBN010000017">
    <property type="protein sequence ID" value="KAK9019745.1"/>
    <property type="molecule type" value="Genomic_DNA"/>
</dbReference>
<gene>
    <name evidence="2" type="ORF">V6N11_054253</name>
</gene>
<reference evidence="2 3" key="1">
    <citation type="journal article" date="2024" name="G3 (Bethesda)">
        <title>Genome assembly of Hibiscus sabdariffa L. provides insights into metabolisms of medicinal natural products.</title>
        <authorList>
            <person name="Kim T."/>
        </authorList>
    </citation>
    <scope>NUCLEOTIDE SEQUENCE [LARGE SCALE GENOMIC DNA]</scope>
    <source>
        <strain evidence="2">TK-2024</strain>
        <tissue evidence="2">Old leaves</tissue>
    </source>
</reference>
<sequence>MERQPTANRQSPDREPNGELHGRMDDYLAAEVGATSVGYSQSSRQFGLAKQLRQARPGVDRSDLWRQQSRATNSSQNRRLAEELQPRQWQRGPDTRLVRSEQFL</sequence>
<feature type="compositionally biased region" description="Basic and acidic residues" evidence="1">
    <location>
        <begin position="11"/>
        <end position="23"/>
    </location>
</feature>
<comment type="caution">
    <text evidence="2">The sequence shown here is derived from an EMBL/GenBank/DDBJ whole genome shotgun (WGS) entry which is preliminary data.</text>
</comment>
<feature type="region of interest" description="Disordered" evidence="1">
    <location>
        <begin position="40"/>
        <end position="104"/>
    </location>
</feature>
<feature type="compositionally biased region" description="Polar residues" evidence="1">
    <location>
        <begin position="65"/>
        <end position="78"/>
    </location>
</feature>